<dbReference type="InterPro" id="IPR009057">
    <property type="entry name" value="Homeodomain-like_sf"/>
</dbReference>
<reference evidence="12 15" key="2">
    <citation type="submission" date="2018-03" db="EMBL/GenBank/DDBJ databases">
        <title>The uncultured portion of the human microbiome is neutrally assembled.</title>
        <authorList>
            <person name="Jeraldo P."/>
            <person name="Boardman L."/>
            <person name="White B.A."/>
            <person name="Nelson H."/>
            <person name="Goldenfeld N."/>
            <person name="Chia N."/>
        </authorList>
    </citation>
    <scope>NUCLEOTIDE SEQUENCE [LARGE SCALE GENOMIC DNA]</scope>
    <source>
        <strain evidence="12">CIM:MAG 903</strain>
    </source>
</reference>
<dbReference type="InterPro" id="IPR035965">
    <property type="entry name" value="PAS-like_dom_sf"/>
</dbReference>
<dbReference type="CDD" id="cd00009">
    <property type="entry name" value="AAA"/>
    <property type="match status" value="1"/>
</dbReference>
<evidence type="ECO:0000256" key="6">
    <source>
        <dbReference type="ARBA" id="ARBA00023163"/>
    </source>
</evidence>
<dbReference type="PROSITE" id="PS50112">
    <property type="entry name" value="PAS"/>
    <property type="match status" value="1"/>
</dbReference>
<keyword evidence="14" id="KW-1185">Reference proteome</keyword>
<evidence type="ECO:0000259" key="9">
    <source>
        <dbReference type="PROSITE" id="PS50045"/>
    </source>
</evidence>
<dbReference type="Gene3D" id="3.40.50.300">
    <property type="entry name" value="P-loop containing nucleotide triphosphate hydrolases"/>
    <property type="match status" value="1"/>
</dbReference>
<evidence type="ECO:0000256" key="4">
    <source>
        <dbReference type="ARBA" id="ARBA00023015"/>
    </source>
</evidence>
<evidence type="ECO:0000256" key="3">
    <source>
        <dbReference type="ARBA" id="ARBA00022840"/>
    </source>
</evidence>
<keyword evidence="4" id="KW-0805">Transcription regulation</keyword>
<dbReference type="InterPro" id="IPR000700">
    <property type="entry name" value="PAS-assoc_C"/>
</dbReference>
<dbReference type="STRING" id="1529.SAMN04487885_1184"/>
<protein>
    <recommendedName>
        <fullName evidence="7">HTH-type transcriptional regulatory protein TyrR</fullName>
    </recommendedName>
</protein>
<dbReference type="GO" id="GO:0005524">
    <property type="term" value="F:ATP binding"/>
    <property type="evidence" value="ECO:0007669"/>
    <property type="project" value="UniProtKB-KW"/>
</dbReference>
<dbReference type="InterPro" id="IPR058031">
    <property type="entry name" value="AAA_lid_NorR"/>
</dbReference>
<feature type="domain" description="Sigma-54 factor interaction" evidence="9">
    <location>
        <begin position="171"/>
        <end position="400"/>
    </location>
</feature>
<dbReference type="PROSITE" id="PS50045">
    <property type="entry name" value="SIGMA54_INTERACT_4"/>
    <property type="match status" value="1"/>
</dbReference>
<dbReference type="SMART" id="SM00091">
    <property type="entry name" value="PAS"/>
    <property type="match status" value="2"/>
</dbReference>
<evidence type="ECO:0000313" key="15">
    <source>
        <dbReference type="Proteomes" id="UP000246114"/>
    </source>
</evidence>
<dbReference type="PROSITE" id="PS00675">
    <property type="entry name" value="SIGMA54_INTERACT_1"/>
    <property type="match status" value="1"/>
</dbReference>
<proteinExistence type="predicted"/>
<accession>A0A1I2N1Z9</accession>
<evidence type="ECO:0000313" key="12">
    <source>
        <dbReference type="EMBL" id="PWL55531.1"/>
    </source>
</evidence>
<dbReference type="AlphaFoldDB" id="A0A1I2N1Z9"/>
<dbReference type="FunFam" id="3.40.50.300:FF:000006">
    <property type="entry name" value="DNA-binding transcriptional regulator NtrC"/>
    <property type="match status" value="1"/>
</dbReference>
<dbReference type="OrthoDB" id="9803970at2"/>
<dbReference type="InterPro" id="IPR002078">
    <property type="entry name" value="Sigma_54_int"/>
</dbReference>
<dbReference type="Proteomes" id="UP000246114">
    <property type="component" value="Unassembled WGS sequence"/>
</dbReference>
<dbReference type="InterPro" id="IPR013767">
    <property type="entry name" value="PAS_fold"/>
</dbReference>
<evidence type="ECO:0000313" key="13">
    <source>
        <dbReference type="EMBL" id="SFF96879.1"/>
    </source>
</evidence>
<dbReference type="InterPro" id="IPR000014">
    <property type="entry name" value="PAS"/>
</dbReference>
<sequence>MKKPQIDKTDEFSKEKINVEMFSNTKEANDKLDAIIENSFDGIYITDGQANTIKVNRSYENITGLRKREVLGHSMHELVKHNVISVSGSLMAIKERRVITLQQEFKTGRKALITSSPVYDNKGKIIMVVTNVRDLTELYNLKEEVQKKTQEEIKLRQELEHVREKLMDDNMVVHDKRSLAALLLADKVAPLDATVMLLGETGVGKEVFAKYIFQNSRRKDKSFIKINCGAIPANLIESELFGYEKGAFTGANKNGKMGLFEVADKGTIFLDEIGELPMSMQVKLLRVLQEQEIERIGGSQPIKIDVRIIAATNRNLEKMVKEKSFREDLYYRLMVFPINIPPLRERTGDIVPLSELFISNLNKKYGFSKRFSMEAEQILKNYNWPGNIRELKNIIERAIIISNGDEITIDSIPIQNKRCRGEIKTHVINPNKDLKSALEALELEYINNAYETYGNVRQAAESLGMNASTFVRKRQKYSEHLEQINGTME</sequence>
<dbReference type="InterPro" id="IPR025662">
    <property type="entry name" value="Sigma_54_int_dom_ATP-bd_1"/>
</dbReference>
<dbReference type="NCBIfam" id="TIGR00229">
    <property type="entry name" value="sensory_box"/>
    <property type="match status" value="1"/>
</dbReference>
<evidence type="ECO:0000259" key="10">
    <source>
        <dbReference type="PROSITE" id="PS50112"/>
    </source>
</evidence>
<dbReference type="PROSITE" id="PS50113">
    <property type="entry name" value="PAC"/>
    <property type="match status" value="1"/>
</dbReference>
<dbReference type="EMBL" id="QAMZ01000005">
    <property type="protein sequence ID" value="PWL55531.1"/>
    <property type="molecule type" value="Genomic_DNA"/>
</dbReference>
<dbReference type="SUPFAM" id="SSF46689">
    <property type="entry name" value="Homeodomain-like"/>
    <property type="match status" value="1"/>
</dbReference>
<evidence type="ECO:0000256" key="8">
    <source>
        <dbReference type="SAM" id="Coils"/>
    </source>
</evidence>
<dbReference type="RefSeq" id="WP_081670312.1">
    <property type="nucleotide sequence ID" value="NZ_BAAACD010000026.1"/>
</dbReference>
<keyword evidence="5" id="KW-0238">DNA-binding</keyword>
<dbReference type="SUPFAM" id="SSF55785">
    <property type="entry name" value="PYP-like sensor domain (PAS domain)"/>
    <property type="match status" value="1"/>
</dbReference>
<dbReference type="Gene3D" id="1.10.8.60">
    <property type="match status" value="1"/>
</dbReference>
<dbReference type="InterPro" id="IPR027417">
    <property type="entry name" value="P-loop_NTPase"/>
</dbReference>
<dbReference type="GeneID" id="90545612"/>
<dbReference type="SMART" id="SM00382">
    <property type="entry name" value="AAA"/>
    <property type="match status" value="1"/>
</dbReference>
<evidence type="ECO:0000259" key="11">
    <source>
        <dbReference type="PROSITE" id="PS50113"/>
    </source>
</evidence>
<dbReference type="InterPro" id="IPR003593">
    <property type="entry name" value="AAA+_ATPase"/>
</dbReference>
<dbReference type="EMBL" id="FOOE01000018">
    <property type="protein sequence ID" value="SFF96879.1"/>
    <property type="molecule type" value="Genomic_DNA"/>
</dbReference>
<dbReference type="Gene3D" id="1.10.10.60">
    <property type="entry name" value="Homeodomain-like"/>
    <property type="match status" value="1"/>
</dbReference>
<reference evidence="13 14" key="1">
    <citation type="submission" date="2016-10" db="EMBL/GenBank/DDBJ databases">
        <authorList>
            <person name="de Groot N.N."/>
        </authorList>
    </citation>
    <scope>NUCLEOTIDE SEQUENCE [LARGE SCALE GENOMIC DNA]</scope>
    <source>
        <strain evidence="13 14">NLAE-zl-G419</strain>
    </source>
</reference>
<evidence type="ECO:0000256" key="5">
    <source>
        <dbReference type="ARBA" id="ARBA00023125"/>
    </source>
</evidence>
<dbReference type="PANTHER" id="PTHR32071">
    <property type="entry name" value="TRANSCRIPTIONAL REGULATORY PROTEIN"/>
    <property type="match status" value="1"/>
</dbReference>
<dbReference type="CDD" id="cd00130">
    <property type="entry name" value="PAS"/>
    <property type="match status" value="1"/>
</dbReference>
<dbReference type="Pfam" id="PF00989">
    <property type="entry name" value="PAS"/>
    <property type="match status" value="1"/>
</dbReference>
<dbReference type="PROSITE" id="PS00676">
    <property type="entry name" value="SIGMA54_INTERACT_2"/>
    <property type="match status" value="1"/>
</dbReference>
<dbReference type="Proteomes" id="UP000182135">
    <property type="component" value="Unassembled WGS sequence"/>
</dbReference>
<dbReference type="PROSITE" id="PS00688">
    <property type="entry name" value="SIGMA54_INTERACT_3"/>
    <property type="match status" value="1"/>
</dbReference>
<feature type="domain" description="PAS" evidence="10">
    <location>
        <begin position="28"/>
        <end position="79"/>
    </location>
</feature>
<dbReference type="Gene3D" id="3.30.450.20">
    <property type="entry name" value="PAS domain"/>
    <property type="match status" value="1"/>
</dbReference>
<dbReference type="InterPro" id="IPR025943">
    <property type="entry name" value="Sigma_54_int_dom_ATP-bd_2"/>
</dbReference>
<evidence type="ECO:0000256" key="7">
    <source>
        <dbReference type="ARBA" id="ARBA00029500"/>
    </source>
</evidence>
<dbReference type="GO" id="GO:0003677">
    <property type="term" value="F:DNA binding"/>
    <property type="evidence" value="ECO:0007669"/>
    <property type="project" value="UniProtKB-KW"/>
</dbReference>
<dbReference type="SUPFAM" id="SSF52540">
    <property type="entry name" value="P-loop containing nucleoside triphosphate hydrolases"/>
    <property type="match status" value="1"/>
</dbReference>
<dbReference type="Pfam" id="PF00158">
    <property type="entry name" value="Sigma54_activat"/>
    <property type="match status" value="1"/>
</dbReference>
<keyword evidence="2" id="KW-0058">Aromatic hydrocarbons catabolism</keyword>
<evidence type="ECO:0000256" key="1">
    <source>
        <dbReference type="ARBA" id="ARBA00022741"/>
    </source>
</evidence>
<dbReference type="GO" id="GO:0006355">
    <property type="term" value="P:regulation of DNA-templated transcription"/>
    <property type="evidence" value="ECO:0007669"/>
    <property type="project" value="InterPro"/>
</dbReference>
<evidence type="ECO:0000256" key="2">
    <source>
        <dbReference type="ARBA" id="ARBA00022797"/>
    </source>
</evidence>
<dbReference type="eggNOG" id="COG3829">
    <property type="taxonomic scope" value="Bacteria"/>
</dbReference>
<gene>
    <name evidence="12" type="ORF">DBY38_00955</name>
    <name evidence="13" type="ORF">SAMN04487885_1184</name>
</gene>
<dbReference type="Pfam" id="PF18024">
    <property type="entry name" value="HTH_50"/>
    <property type="match status" value="1"/>
</dbReference>
<name>A0A1I2N1Z9_9CLOT</name>
<feature type="coiled-coil region" evidence="8">
    <location>
        <begin position="138"/>
        <end position="165"/>
    </location>
</feature>
<dbReference type="InterPro" id="IPR025944">
    <property type="entry name" value="Sigma_54_int_dom_CS"/>
</dbReference>
<keyword evidence="6" id="KW-0804">Transcription</keyword>
<feature type="domain" description="PAC" evidence="11">
    <location>
        <begin position="92"/>
        <end position="147"/>
    </location>
</feature>
<keyword evidence="3" id="KW-0067">ATP-binding</keyword>
<evidence type="ECO:0000313" key="14">
    <source>
        <dbReference type="Proteomes" id="UP000182135"/>
    </source>
</evidence>
<dbReference type="PANTHER" id="PTHR32071:SF57">
    <property type="entry name" value="C4-DICARBOXYLATE TRANSPORT TRANSCRIPTIONAL REGULATORY PROTEIN DCTD"/>
    <property type="match status" value="1"/>
</dbReference>
<dbReference type="InterPro" id="IPR030828">
    <property type="entry name" value="HTH_TyrR"/>
</dbReference>
<dbReference type="Pfam" id="PF25601">
    <property type="entry name" value="AAA_lid_14"/>
    <property type="match status" value="1"/>
</dbReference>
<keyword evidence="8" id="KW-0175">Coiled coil</keyword>
<organism evidence="13 14">
    <name type="scientific">Clostridium cadaveris</name>
    <dbReference type="NCBI Taxonomy" id="1529"/>
    <lineage>
        <taxon>Bacteria</taxon>
        <taxon>Bacillati</taxon>
        <taxon>Bacillota</taxon>
        <taxon>Clostridia</taxon>
        <taxon>Eubacteriales</taxon>
        <taxon>Clostridiaceae</taxon>
        <taxon>Clostridium</taxon>
    </lineage>
</organism>
<keyword evidence="1" id="KW-0547">Nucleotide-binding</keyword>